<feature type="chain" id="PRO_5032810468" evidence="2">
    <location>
        <begin position="24"/>
        <end position="476"/>
    </location>
</feature>
<keyword evidence="4" id="KW-1185">Reference proteome</keyword>
<feature type="signal peptide" evidence="2">
    <location>
        <begin position="1"/>
        <end position="23"/>
    </location>
</feature>
<name>A0A812S6X1_SYMPI</name>
<evidence type="ECO:0000256" key="2">
    <source>
        <dbReference type="SAM" id="SignalP"/>
    </source>
</evidence>
<dbReference type="CDD" id="cd00130">
    <property type="entry name" value="PAS"/>
    <property type="match status" value="1"/>
</dbReference>
<dbReference type="AlphaFoldDB" id="A0A812S6X1"/>
<gene>
    <name evidence="3" type="ORF">SPIL2461_LOCUS11695</name>
</gene>
<comment type="caution">
    <text evidence="3">The sequence shown here is derived from an EMBL/GenBank/DDBJ whole genome shotgun (WGS) entry which is preliminary data.</text>
</comment>
<feature type="compositionally biased region" description="Low complexity" evidence="1">
    <location>
        <begin position="211"/>
        <end position="227"/>
    </location>
</feature>
<evidence type="ECO:0000313" key="4">
    <source>
        <dbReference type="Proteomes" id="UP000649617"/>
    </source>
</evidence>
<evidence type="ECO:0000313" key="3">
    <source>
        <dbReference type="EMBL" id="CAE7465848.1"/>
    </source>
</evidence>
<feature type="non-terminal residue" evidence="3">
    <location>
        <position position="1"/>
    </location>
</feature>
<proteinExistence type="predicted"/>
<dbReference type="OrthoDB" id="420864at2759"/>
<sequence length="476" mass="51925">MLPLRSAVSWLVYAVAVVAFALGSQDKVGAADSVALVLVAISLYHAGWYCESCSRIAVDSECGKLVVEDLVSDDEESKPVTKEATEAPDYAILRIGGDLTILPCSLQEQRYFGADLAGKSLLDYLSPEDHHSFLLLLHSELWHLRSIIVRIKCASSQESLRIRLFQTGAQPPWLVFFSAVDSCTHAPRGLPSVPDDPPCKSTESLSLSMASGPRLPRRSPSLRSVRSIRSDQDQTSPRLPLASDVPGSPSLRIPGLNTGAEASHSVFSLSACSWSFSTDGYKAQAQVRSLSDGQTQTELVWNDLGWQCRNCQKPPRPPQPPSEALQPTLSPRVMGKAARNVGSFQGSYNSYQAHMSPEERRNDQLLRMQGCWVLCNGPSKMVGWLHGFVITGEQVRTTQGATLLQYDDRCNILLAGGGLAAQLRPISSAQHYAQAVSGYLSVDENDNLVRNGKSGGQYLYVRVNEGKESVFVKLHP</sequence>
<evidence type="ECO:0000256" key="1">
    <source>
        <dbReference type="SAM" id="MobiDB-lite"/>
    </source>
</evidence>
<protein>
    <submittedName>
        <fullName evidence="3">Uncharacterized protein</fullName>
    </submittedName>
</protein>
<reference evidence="3" key="1">
    <citation type="submission" date="2021-02" db="EMBL/GenBank/DDBJ databases">
        <authorList>
            <person name="Dougan E. K."/>
            <person name="Rhodes N."/>
            <person name="Thang M."/>
            <person name="Chan C."/>
        </authorList>
    </citation>
    <scope>NUCLEOTIDE SEQUENCE</scope>
</reference>
<organism evidence="3 4">
    <name type="scientific">Symbiodinium pilosum</name>
    <name type="common">Dinoflagellate</name>
    <dbReference type="NCBI Taxonomy" id="2952"/>
    <lineage>
        <taxon>Eukaryota</taxon>
        <taxon>Sar</taxon>
        <taxon>Alveolata</taxon>
        <taxon>Dinophyceae</taxon>
        <taxon>Suessiales</taxon>
        <taxon>Symbiodiniaceae</taxon>
        <taxon>Symbiodinium</taxon>
    </lineage>
</organism>
<accession>A0A812S6X1</accession>
<feature type="region of interest" description="Disordered" evidence="1">
    <location>
        <begin position="188"/>
        <end position="256"/>
    </location>
</feature>
<dbReference type="InterPro" id="IPR000014">
    <property type="entry name" value="PAS"/>
</dbReference>
<dbReference type="EMBL" id="CAJNIZ010023039">
    <property type="protein sequence ID" value="CAE7465848.1"/>
    <property type="molecule type" value="Genomic_DNA"/>
</dbReference>
<keyword evidence="2" id="KW-0732">Signal</keyword>
<dbReference type="Proteomes" id="UP000649617">
    <property type="component" value="Unassembled WGS sequence"/>
</dbReference>